<dbReference type="PANTHER" id="PTHR48111:SF40">
    <property type="entry name" value="PHOSPHATE REGULON TRANSCRIPTIONAL REGULATORY PROTEIN PHOB"/>
    <property type="match status" value="1"/>
</dbReference>
<keyword evidence="2" id="KW-0902">Two-component regulatory system</keyword>
<evidence type="ECO:0000256" key="6">
    <source>
        <dbReference type="SAM" id="MobiDB-lite"/>
    </source>
</evidence>
<dbReference type="InterPro" id="IPR001867">
    <property type="entry name" value="OmpR/PhoB-type_DNA-bd"/>
</dbReference>
<dbReference type="InterPro" id="IPR039420">
    <property type="entry name" value="WalR-like"/>
</dbReference>
<evidence type="ECO:0000256" key="2">
    <source>
        <dbReference type="ARBA" id="ARBA00023012"/>
    </source>
</evidence>
<dbReference type="InterPro" id="IPR016032">
    <property type="entry name" value="Sig_transdc_resp-reg_C-effctor"/>
</dbReference>
<dbReference type="Gene3D" id="6.10.250.690">
    <property type="match status" value="1"/>
</dbReference>
<evidence type="ECO:0000259" key="8">
    <source>
        <dbReference type="PROSITE" id="PS51755"/>
    </source>
</evidence>
<dbReference type="InterPro" id="IPR011006">
    <property type="entry name" value="CheY-like_superfamily"/>
</dbReference>
<dbReference type="Pfam" id="PF00072">
    <property type="entry name" value="Response_reg"/>
    <property type="match status" value="1"/>
</dbReference>
<name>A0ABN2VGT2_9ACTN</name>
<keyword evidence="1 4" id="KW-0597">Phosphoprotein</keyword>
<feature type="compositionally biased region" description="Low complexity" evidence="6">
    <location>
        <begin position="127"/>
        <end position="137"/>
    </location>
</feature>
<comment type="caution">
    <text evidence="9">The sequence shown here is derived from an EMBL/GenBank/DDBJ whole genome shotgun (WGS) entry which is preliminary data.</text>
</comment>
<dbReference type="PROSITE" id="PS50110">
    <property type="entry name" value="RESPONSE_REGULATORY"/>
    <property type="match status" value="1"/>
</dbReference>
<dbReference type="PROSITE" id="PS51755">
    <property type="entry name" value="OMPR_PHOB"/>
    <property type="match status" value="1"/>
</dbReference>
<keyword evidence="3 5" id="KW-0238">DNA-binding</keyword>
<dbReference type="SUPFAM" id="SSF46894">
    <property type="entry name" value="C-terminal effector domain of the bipartite response regulators"/>
    <property type="match status" value="1"/>
</dbReference>
<evidence type="ECO:0000256" key="4">
    <source>
        <dbReference type="PROSITE-ProRule" id="PRU00169"/>
    </source>
</evidence>
<evidence type="ECO:0000313" key="10">
    <source>
        <dbReference type="Proteomes" id="UP001500016"/>
    </source>
</evidence>
<protein>
    <submittedName>
        <fullName evidence="9">Response regulator transcription factor</fullName>
    </submittedName>
</protein>
<dbReference type="EMBL" id="BAAAPE010000001">
    <property type="protein sequence ID" value="GAA2061801.1"/>
    <property type="molecule type" value="Genomic_DNA"/>
</dbReference>
<sequence>MNAHVVVAEDDEGQAELIRRYLDREGHAVTVVHDGRAALEALRRDRPDLLVLDVMMPRVDGLDVCRIVRAEEALADLPVLMLTARSTEDDLLLGLDLGADDYMTKPFSPRELTARARSLLRRGGRTARGVRAAAGEPGPAPDPVLRAGPLAVDPARHEVRAHGRRVDCTPGEFRLLEVLVERPGQVFTRAQILERLHGFDGYITSRTVDVHVMNLRKKIEDDPRRPRSLLTVYGVGYKLADGLGDGPADGLGDGAEPR</sequence>
<gene>
    <name evidence="9" type="ORF">GCM10009801_04390</name>
</gene>
<evidence type="ECO:0000256" key="5">
    <source>
        <dbReference type="PROSITE-ProRule" id="PRU01091"/>
    </source>
</evidence>
<dbReference type="Proteomes" id="UP001500016">
    <property type="component" value="Unassembled WGS sequence"/>
</dbReference>
<dbReference type="SUPFAM" id="SSF52172">
    <property type="entry name" value="CheY-like"/>
    <property type="match status" value="1"/>
</dbReference>
<evidence type="ECO:0000259" key="7">
    <source>
        <dbReference type="PROSITE" id="PS50110"/>
    </source>
</evidence>
<dbReference type="SMART" id="SM00862">
    <property type="entry name" value="Trans_reg_C"/>
    <property type="match status" value="1"/>
</dbReference>
<dbReference type="Gene3D" id="3.40.50.2300">
    <property type="match status" value="1"/>
</dbReference>
<proteinExistence type="predicted"/>
<dbReference type="PANTHER" id="PTHR48111">
    <property type="entry name" value="REGULATOR OF RPOS"/>
    <property type="match status" value="1"/>
</dbReference>
<evidence type="ECO:0000256" key="1">
    <source>
        <dbReference type="ARBA" id="ARBA00022553"/>
    </source>
</evidence>
<feature type="modified residue" description="4-aspartylphosphate" evidence="4">
    <location>
        <position position="53"/>
    </location>
</feature>
<feature type="domain" description="Response regulatory" evidence="7">
    <location>
        <begin position="4"/>
        <end position="120"/>
    </location>
</feature>
<dbReference type="CDD" id="cd00383">
    <property type="entry name" value="trans_reg_C"/>
    <property type="match status" value="1"/>
</dbReference>
<dbReference type="InterPro" id="IPR001789">
    <property type="entry name" value="Sig_transdc_resp-reg_receiver"/>
</dbReference>
<dbReference type="InterPro" id="IPR036388">
    <property type="entry name" value="WH-like_DNA-bd_sf"/>
</dbReference>
<dbReference type="RefSeq" id="WP_344523313.1">
    <property type="nucleotide sequence ID" value="NZ_BAAAPE010000001.1"/>
</dbReference>
<keyword evidence="10" id="KW-1185">Reference proteome</keyword>
<reference evidence="9 10" key="1">
    <citation type="journal article" date="2019" name="Int. J. Syst. Evol. Microbiol.">
        <title>The Global Catalogue of Microorganisms (GCM) 10K type strain sequencing project: providing services to taxonomists for standard genome sequencing and annotation.</title>
        <authorList>
            <consortium name="The Broad Institute Genomics Platform"/>
            <consortium name="The Broad Institute Genome Sequencing Center for Infectious Disease"/>
            <person name="Wu L."/>
            <person name="Ma J."/>
        </authorList>
    </citation>
    <scope>NUCLEOTIDE SEQUENCE [LARGE SCALE GENOMIC DNA]</scope>
    <source>
        <strain evidence="9 10">JCM 15478</strain>
    </source>
</reference>
<dbReference type="SMART" id="SM00448">
    <property type="entry name" value="REC"/>
    <property type="match status" value="1"/>
</dbReference>
<evidence type="ECO:0000313" key="9">
    <source>
        <dbReference type="EMBL" id="GAA2061801.1"/>
    </source>
</evidence>
<accession>A0ABN2VGT2</accession>
<feature type="DNA-binding region" description="OmpR/PhoB-type" evidence="5">
    <location>
        <begin position="142"/>
        <end position="241"/>
    </location>
</feature>
<dbReference type="Pfam" id="PF00486">
    <property type="entry name" value="Trans_reg_C"/>
    <property type="match status" value="1"/>
</dbReference>
<feature type="domain" description="OmpR/PhoB-type" evidence="8">
    <location>
        <begin position="142"/>
        <end position="241"/>
    </location>
</feature>
<feature type="region of interest" description="Disordered" evidence="6">
    <location>
        <begin position="127"/>
        <end position="146"/>
    </location>
</feature>
<dbReference type="Gene3D" id="1.10.10.10">
    <property type="entry name" value="Winged helix-like DNA-binding domain superfamily/Winged helix DNA-binding domain"/>
    <property type="match status" value="1"/>
</dbReference>
<organism evidence="9 10">
    <name type="scientific">Streptomyces albiaxialis</name>
    <dbReference type="NCBI Taxonomy" id="329523"/>
    <lineage>
        <taxon>Bacteria</taxon>
        <taxon>Bacillati</taxon>
        <taxon>Actinomycetota</taxon>
        <taxon>Actinomycetes</taxon>
        <taxon>Kitasatosporales</taxon>
        <taxon>Streptomycetaceae</taxon>
        <taxon>Streptomyces</taxon>
    </lineage>
</organism>
<evidence type="ECO:0000256" key="3">
    <source>
        <dbReference type="ARBA" id="ARBA00023125"/>
    </source>
</evidence>